<reference evidence="2 3" key="1">
    <citation type="journal article" date="2023" name="G3 (Bethesda)">
        <title>A chromosome-length genome assembly and annotation of blackberry (Rubus argutus, cv. 'Hillquist').</title>
        <authorList>
            <person name="Bruna T."/>
            <person name="Aryal R."/>
            <person name="Dudchenko O."/>
            <person name="Sargent D.J."/>
            <person name="Mead D."/>
            <person name="Buti M."/>
            <person name="Cavallini A."/>
            <person name="Hytonen T."/>
            <person name="Andres J."/>
            <person name="Pham M."/>
            <person name="Weisz D."/>
            <person name="Mascagni F."/>
            <person name="Usai G."/>
            <person name="Natali L."/>
            <person name="Bassil N."/>
            <person name="Fernandez G.E."/>
            <person name="Lomsadze A."/>
            <person name="Armour M."/>
            <person name="Olukolu B."/>
            <person name="Poorten T."/>
            <person name="Britton C."/>
            <person name="Davik J."/>
            <person name="Ashrafi H."/>
            <person name="Aiden E.L."/>
            <person name="Borodovsky M."/>
            <person name="Worthington M."/>
        </authorList>
    </citation>
    <scope>NUCLEOTIDE SEQUENCE [LARGE SCALE GENOMIC DNA]</scope>
    <source>
        <strain evidence="2">PI 553951</strain>
    </source>
</reference>
<dbReference type="Pfam" id="PF04379">
    <property type="entry name" value="DUF525"/>
    <property type="match status" value="1"/>
</dbReference>
<dbReference type="SUPFAM" id="SSF110069">
    <property type="entry name" value="ApaG-like"/>
    <property type="match status" value="1"/>
</dbReference>
<dbReference type="PROSITE" id="PS51087">
    <property type="entry name" value="APAG"/>
    <property type="match status" value="1"/>
</dbReference>
<dbReference type="Proteomes" id="UP001457282">
    <property type="component" value="Unassembled WGS sequence"/>
</dbReference>
<dbReference type="Gene3D" id="2.60.40.1470">
    <property type="entry name" value="ApaG domain"/>
    <property type="match status" value="1"/>
</dbReference>
<dbReference type="EMBL" id="JBEDUW010000004">
    <property type="protein sequence ID" value="KAK9932308.1"/>
    <property type="molecule type" value="Genomic_DNA"/>
</dbReference>
<comment type="caution">
    <text evidence="2">The sequence shown here is derived from an EMBL/GenBank/DDBJ whole genome shotgun (WGS) entry which is preliminary data.</text>
</comment>
<keyword evidence="3" id="KW-1185">Reference proteome</keyword>
<protein>
    <recommendedName>
        <fullName evidence="1">ApaG domain-containing protein</fullName>
    </recommendedName>
</protein>
<dbReference type="InterPro" id="IPR007474">
    <property type="entry name" value="ApaG_domain"/>
</dbReference>
<dbReference type="AlphaFoldDB" id="A0AAW1X8G3"/>
<name>A0AAW1X8G3_RUBAR</name>
<evidence type="ECO:0000259" key="1">
    <source>
        <dbReference type="PROSITE" id="PS51087"/>
    </source>
</evidence>
<proteinExistence type="predicted"/>
<accession>A0AAW1X8G3</accession>
<evidence type="ECO:0000313" key="2">
    <source>
        <dbReference type="EMBL" id="KAK9932308.1"/>
    </source>
</evidence>
<gene>
    <name evidence="2" type="ORF">M0R45_019551</name>
</gene>
<dbReference type="PANTHER" id="PTHR47463:SF2">
    <property type="entry name" value="F-BOX PROTEIN SKIP16"/>
    <property type="match status" value="1"/>
</dbReference>
<dbReference type="PANTHER" id="PTHR47463">
    <property type="entry name" value="F-BOX PROTEIN SKIP16"/>
    <property type="match status" value="1"/>
</dbReference>
<evidence type="ECO:0000313" key="3">
    <source>
        <dbReference type="Proteomes" id="UP001457282"/>
    </source>
</evidence>
<organism evidence="2 3">
    <name type="scientific">Rubus argutus</name>
    <name type="common">Southern blackberry</name>
    <dbReference type="NCBI Taxonomy" id="59490"/>
    <lineage>
        <taxon>Eukaryota</taxon>
        <taxon>Viridiplantae</taxon>
        <taxon>Streptophyta</taxon>
        <taxon>Embryophyta</taxon>
        <taxon>Tracheophyta</taxon>
        <taxon>Spermatophyta</taxon>
        <taxon>Magnoliopsida</taxon>
        <taxon>eudicotyledons</taxon>
        <taxon>Gunneridae</taxon>
        <taxon>Pentapetalae</taxon>
        <taxon>rosids</taxon>
        <taxon>fabids</taxon>
        <taxon>Rosales</taxon>
        <taxon>Rosaceae</taxon>
        <taxon>Rosoideae</taxon>
        <taxon>Rosoideae incertae sedis</taxon>
        <taxon>Rubus</taxon>
    </lineage>
</organism>
<sequence length="154" mass="16963">MRSISQFPEESPLCSTAITNGVRASSVFVPEFANLNHTTQKYFFSYSIRMSLVPEGCSINGMTFDSCQLLSRHWVIRANDVVVGDVNAEAVIGKFPLLRPGEKEFVYESCTPLSSSGSIEGSFVFVPGRLADPKGSPFRVLAAQFPLQLPDYIF</sequence>
<dbReference type="InterPro" id="IPR036767">
    <property type="entry name" value="ApaG_sf"/>
</dbReference>
<feature type="domain" description="ApaG" evidence="1">
    <location>
        <begin position="14"/>
        <end position="154"/>
    </location>
</feature>